<comment type="caution">
    <text evidence="2">The sequence shown here is derived from an EMBL/GenBank/DDBJ whole genome shotgun (WGS) entry which is preliminary data.</text>
</comment>
<feature type="transmembrane region" description="Helical" evidence="1">
    <location>
        <begin position="28"/>
        <end position="48"/>
    </location>
</feature>
<dbReference type="RefSeq" id="WP_066535070.1">
    <property type="nucleotide sequence ID" value="NZ_PDEA01000001.1"/>
</dbReference>
<dbReference type="GeneID" id="80801159"/>
<dbReference type="OrthoDB" id="9982181at2"/>
<evidence type="ECO:0000313" key="3">
    <source>
        <dbReference type="Proteomes" id="UP000220246"/>
    </source>
</evidence>
<dbReference type="EMBL" id="PDEA01000001">
    <property type="protein sequence ID" value="PEH89065.1"/>
    <property type="molecule type" value="Genomic_DNA"/>
</dbReference>
<evidence type="ECO:0000256" key="1">
    <source>
        <dbReference type="SAM" id="Phobius"/>
    </source>
</evidence>
<keyword evidence="1" id="KW-1133">Transmembrane helix</keyword>
<evidence type="ECO:0000313" key="2">
    <source>
        <dbReference type="EMBL" id="PEH89065.1"/>
    </source>
</evidence>
<organism evidence="2 3">
    <name type="scientific">Comamonas terrigena</name>
    <dbReference type="NCBI Taxonomy" id="32013"/>
    <lineage>
        <taxon>Bacteria</taxon>
        <taxon>Pseudomonadati</taxon>
        <taxon>Pseudomonadota</taxon>
        <taxon>Betaproteobacteria</taxon>
        <taxon>Burkholderiales</taxon>
        <taxon>Comamonadaceae</taxon>
        <taxon>Comamonas</taxon>
    </lineage>
</organism>
<proteinExistence type="predicted"/>
<dbReference type="AlphaFoldDB" id="A0A2A7UUS5"/>
<sequence>MSKPAIASLLTVFAMALGYWLGEHHFSALPVWQLLPVCAPAAVSFFLLRGAGVRTGALVAGCCLAATVFAWLIGSRSATAAFNQCVADGEGIRVQLAAYRQQHGHYPSQLRQLDSDLPCQLFFPPQFLHYSAHANGYVLSFSDAFVVHRATDTEAFWASK</sequence>
<feature type="transmembrane region" description="Helical" evidence="1">
    <location>
        <begin position="55"/>
        <end position="74"/>
    </location>
</feature>
<reference evidence="3" key="1">
    <citation type="submission" date="2017-09" db="EMBL/GenBank/DDBJ databases">
        <title>FDA dAtabase for Regulatory Grade micrObial Sequences (FDA-ARGOS): Supporting development and validation of Infectious Disease Dx tests.</title>
        <authorList>
            <person name="Minogue T."/>
            <person name="Wolcott M."/>
            <person name="Wasieloski L."/>
            <person name="Aguilar W."/>
            <person name="Moore D."/>
            <person name="Tallon L."/>
            <person name="Sadzewicz L."/>
            <person name="Ott S."/>
            <person name="Zhao X."/>
            <person name="Nagaraj S."/>
            <person name="Vavikolanu K."/>
            <person name="Aluvathingal J."/>
            <person name="Nadendla S."/>
            <person name="Sichtig H."/>
        </authorList>
    </citation>
    <scope>NUCLEOTIDE SEQUENCE [LARGE SCALE GENOMIC DNA]</scope>
    <source>
        <strain evidence="3">FDAARGOS_394</strain>
    </source>
</reference>
<gene>
    <name evidence="2" type="ORF">CRM82_11110</name>
</gene>
<dbReference type="Proteomes" id="UP000220246">
    <property type="component" value="Unassembled WGS sequence"/>
</dbReference>
<name>A0A2A7UUS5_COMTR</name>
<keyword evidence="1" id="KW-0472">Membrane</keyword>
<protein>
    <submittedName>
        <fullName evidence="2">Uncharacterized protein</fullName>
    </submittedName>
</protein>
<accession>A0A2A7UUS5</accession>
<keyword evidence="1" id="KW-0812">Transmembrane</keyword>
<keyword evidence="3" id="KW-1185">Reference proteome</keyword>